<dbReference type="Pfam" id="PF12802">
    <property type="entry name" value="MarR_2"/>
    <property type="match status" value="1"/>
</dbReference>
<accession>A0A7S8J103</accession>
<protein>
    <recommendedName>
        <fullName evidence="1">HTH marR-type domain-containing protein</fullName>
    </recommendedName>
</protein>
<dbReference type="InterPro" id="IPR000835">
    <property type="entry name" value="HTH_MarR-typ"/>
</dbReference>
<dbReference type="SUPFAM" id="SSF46785">
    <property type="entry name" value="Winged helix' DNA-binding domain"/>
    <property type="match status" value="1"/>
</dbReference>
<dbReference type="GO" id="GO:0003700">
    <property type="term" value="F:DNA-binding transcription factor activity"/>
    <property type="evidence" value="ECO:0007669"/>
    <property type="project" value="InterPro"/>
</dbReference>
<dbReference type="InterPro" id="IPR036388">
    <property type="entry name" value="WH-like_DNA-bd_sf"/>
</dbReference>
<evidence type="ECO:0000313" key="3">
    <source>
        <dbReference type="Proteomes" id="UP000593737"/>
    </source>
</evidence>
<sequence>MALVRLLRASQSMTSGTWRVSLRWLNAYREELSDLGVTPAQARALLYLQRSPGSSVRHCARVFGVSGSTMRHLILGLLRKRLVTKQRPSPPDRYVLALTPIGHLLVVLIHRRLTRRLVPLTAKAS</sequence>
<dbReference type="SMART" id="SM00347">
    <property type="entry name" value="HTH_MARR"/>
    <property type="match status" value="1"/>
</dbReference>
<dbReference type="KEGG" id="nkf:Nkreftii_003204"/>
<organism evidence="2 3">
    <name type="scientific">Candidatus Nitrospira kreftii</name>
    <dbReference type="NCBI Taxonomy" id="2652173"/>
    <lineage>
        <taxon>Bacteria</taxon>
        <taxon>Pseudomonadati</taxon>
        <taxon>Nitrospirota</taxon>
        <taxon>Nitrospiria</taxon>
        <taxon>Nitrospirales</taxon>
        <taxon>Nitrospiraceae</taxon>
        <taxon>Nitrospira</taxon>
    </lineage>
</organism>
<evidence type="ECO:0000259" key="1">
    <source>
        <dbReference type="SMART" id="SM00347"/>
    </source>
</evidence>
<dbReference type="AlphaFoldDB" id="A0A7S8J103"/>
<gene>
    <name evidence="2" type="ORF">Nkreftii_003204</name>
</gene>
<name>A0A7S8J103_9BACT</name>
<dbReference type="InterPro" id="IPR036390">
    <property type="entry name" value="WH_DNA-bd_sf"/>
</dbReference>
<reference evidence="2 3" key="1">
    <citation type="journal article" date="2020" name="ISME J.">
        <title>Enrichment and physiological characterization of a novel comammox Nitrospira indicates ammonium inhibition of complete nitrification.</title>
        <authorList>
            <person name="Sakoula D."/>
            <person name="Koch H."/>
            <person name="Frank J."/>
            <person name="Jetten M.S.M."/>
            <person name="van Kessel M.A.H.J."/>
            <person name="Lucker S."/>
        </authorList>
    </citation>
    <scope>NUCLEOTIDE SEQUENCE [LARGE SCALE GENOMIC DNA]</scope>
    <source>
        <strain evidence="2">Comreactor17</strain>
    </source>
</reference>
<feature type="domain" description="HTH marR-type" evidence="1">
    <location>
        <begin position="30"/>
        <end position="125"/>
    </location>
</feature>
<dbReference type="EMBL" id="CP047423">
    <property type="protein sequence ID" value="QPD05430.1"/>
    <property type="molecule type" value="Genomic_DNA"/>
</dbReference>
<dbReference type="Gene3D" id="1.10.10.10">
    <property type="entry name" value="Winged helix-like DNA-binding domain superfamily/Winged helix DNA-binding domain"/>
    <property type="match status" value="1"/>
</dbReference>
<dbReference type="Proteomes" id="UP000593737">
    <property type="component" value="Chromosome"/>
</dbReference>
<proteinExistence type="predicted"/>
<evidence type="ECO:0000313" key="2">
    <source>
        <dbReference type="EMBL" id="QPD05430.1"/>
    </source>
</evidence>